<evidence type="ECO:0000313" key="4">
    <source>
        <dbReference type="EMBL" id="QEA40064.1"/>
    </source>
</evidence>
<dbReference type="RefSeq" id="WP_147185139.1">
    <property type="nucleotide sequence ID" value="NZ_CP042382.1"/>
</dbReference>
<dbReference type="InterPro" id="IPR020023">
    <property type="entry name" value="PseG"/>
</dbReference>
<keyword evidence="4" id="KW-0378">Hydrolase</keyword>
<proteinExistence type="predicted"/>
<dbReference type="GO" id="GO:0016787">
    <property type="term" value="F:hydrolase activity"/>
    <property type="evidence" value="ECO:0007669"/>
    <property type="project" value="UniProtKB-KW"/>
</dbReference>
<dbReference type="EMBL" id="CP042382">
    <property type="protein sequence ID" value="QEA40064.1"/>
    <property type="molecule type" value="Genomic_DNA"/>
</dbReference>
<dbReference type="AlphaFoldDB" id="A0A5B8SUS6"/>
<feature type="binding site" evidence="2">
    <location>
        <position position="290"/>
    </location>
    <ligand>
        <name>substrate</name>
    </ligand>
</feature>
<reference evidence="4 5" key="1">
    <citation type="submission" date="2019-06" db="EMBL/GenBank/DDBJ databases">
        <title>Genome analyses of bacteria isolated from kimchi.</title>
        <authorList>
            <person name="Lee S."/>
            <person name="Ahn S."/>
            <person name="Roh S."/>
        </authorList>
    </citation>
    <scope>NUCLEOTIDE SEQUENCE [LARGE SCALE GENOMIC DNA]</scope>
    <source>
        <strain evidence="4 5">CBA4606</strain>
    </source>
</reference>
<dbReference type="SUPFAM" id="SSF53756">
    <property type="entry name" value="UDP-Glycosyltransferase/glycogen phosphorylase"/>
    <property type="match status" value="1"/>
</dbReference>
<dbReference type="PANTHER" id="PTHR21015">
    <property type="entry name" value="UDP-N-ACETYLGLUCOSAMINE--N-ACETYLMURAMYL-(PENTAPEPTIDE) PYROPHOSPHORYL-UNDECAPRENOL N-ACETYLGLUCOSAMINE TRANSFERASE 1"/>
    <property type="match status" value="1"/>
</dbReference>
<dbReference type="GO" id="GO:0016758">
    <property type="term" value="F:hexosyltransferase activity"/>
    <property type="evidence" value="ECO:0007669"/>
    <property type="project" value="InterPro"/>
</dbReference>
<dbReference type="KEGG" id="paur:FGL86_13915"/>
<organism evidence="4 5">
    <name type="scientific">Pistricoccus aurantiacus</name>
    <dbReference type="NCBI Taxonomy" id="1883414"/>
    <lineage>
        <taxon>Bacteria</taxon>
        <taxon>Pseudomonadati</taxon>
        <taxon>Pseudomonadota</taxon>
        <taxon>Gammaproteobacteria</taxon>
        <taxon>Oceanospirillales</taxon>
        <taxon>Halomonadaceae</taxon>
        <taxon>Pistricoccus</taxon>
    </lineage>
</organism>
<accession>A0A5B8SUS6</accession>
<dbReference type="NCBIfam" id="TIGR03590">
    <property type="entry name" value="PseG"/>
    <property type="match status" value="1"/>
</dbReference>
<evidence type="ECO:0000313" key="5">
    <source>
        <dbReference type="Proteomes" id="UP000321272"/>
    </source>
</evidence>
<dbReference type="Gene3D" id="3.40.50.2000">
    <property type="entry name" value="Glycogen Phosphorylase B"/>
    <property type="match status" value="1"/>
</dbReference>
<dbReference type="Proteomes" id="UP000321272">
    <property type="component" value="Chromosome"/>
</dbReference>
<dbReference type="Pfam" id="PF04101">
    <property type="entry name" value="Glyco_tran_28_C"/>
    <property type="match status" value="1"/>
</dbReference>
<evidence type="ECO:0000256" key="1">
    <source>
        <dbReference type="PIRSR" id="PIRSR620023-1"/>
    </source>
</evidence>
<evidence type="ECO:0000259" key="3">
    <source>
        <dbReference type="Pfam" id="PF04101"/>
    </source>
</evidence>
<dbReference type="PANTHER" id="PTHR21015:SF22">
    <property type="entry name" value="GLYCOSYLTRANSFERASE"/>
    <property type="match status" value="1"/>
</dbReference>
<feature type="active site" description="Proton acceptor" evidence="1">
    <location>
        <position position="26"/>
    </location>
</feature>
<dbReference type="Gene3D" id="3.40.50.11190">
    <property type="match status" value="1"/>
</dbReference>
<feature type="binding site" evidence="2">
    <location>
        <position position="183"/>
    </location>
    <ligand>
        <name>substrate</name>
    </ligand>
</feature>
<dbReference type="InterPro" id="IPR007235">
    <property type="entry name" value="Glyco_trans_28_C"/>
</dbReference>
<dbReference type="EC" id="3.6.1.57" evidence="4"/>
<dbReference type="OrthoDB" id="9788924at2"/>
<protein>
    <submittedName>
        <fullName evidence="4">UDP-2,4-diacetamido-2,4, 6-trideoxy-beta-L-altropyranose hydrolase</fullName>
        <ecNumber evidence="4">3.6.1.57</ecNumber>
    </submittedName>
</protein>
<name>A0A5B8SUS6_9GAMM</name>
<evidence type="ECO:0000256" key="2">
    <source>
        <dbReference type="PIRSR" id="PIRSR620023-2"/>
    </source>
</evidence>
<keyword evidence="5" id="KW-1185">Reference proteome</keyword>
<gene>
    <name evidence="4" type="primary">pseG</name>
    <name evidence="4" type="ORF">FGL86_13915</name>
</gene>
<feature type="domain" description="Glycosyl transferase family 28 C-terminal" evidence="3">
    <location>
        <begin position="220"/>
        <end position="345"/>
    </location>
</feature>
<sequence length="380" mass="41115">MTISSGSQVLIVAFRVDASLTIGTGHVMRCLTLADALRERGAECHFLCREHPGHLIEAIRSRGFQVDTLPMSPESMAPEEVSPLAHAAWLGASWQEDARQSRAILEGLAPDWLVVDHYALDRRWEETVLPPGCRLLVIDDLADREHGCDVLLDQNLGRQAEDYVGLVSEHCTRLIGPHYALLRPEFARLRETSLDRRATPRLKQLLITMGGIDKDNATGAVLDALRQFQLPQDCRISVVMGGNAPWLAQVKDQAAMMPWPTEVAVNVTDMAERMARADLAIGAAGSTSWERCCLGLPTLVVVLAENQWNGAKALSATGAAILVGEVADISTRLPPVLRKSASPASLAMLDQATSAVTDGRGSDHVVEAMVLLTQDGANDG</sequence>